<dbReference type="Pfam" id="PF09967">
    <property type="entry name" value="DUF2201"/>
    <property type="match status" value="1"/>
</dbReference>
<protein>
    <recommendedName>
        <fullName evidence="1">VWA-like domain-containing protein</fullName>
    </recommendedName>
</protein>
<dbReference type="EMBL" id="CACVAU010000038">
    <property type="protein sequence ID" value="CAA6811399.1"/>
    <property type="molecule type" value="Genomic_DNA"/>
</dbReference>
<dbReference type="AlphaFoldDB" id="A0A6S6SS67"/>
<organism evidence="2">
    <name type="scientific">uncultured Sulfurovum sp</name>
    <dbReference type="NCBI Taxonomy" id="269237"/>
    <lineage>
        <taxon>Bacteria</taxon>
        <taxon>Pseudomonadati</taxon>
        <taxon>Campylobacterota</taxon>
        <taxon>Epsilonproteobacteria</taxon>
        <taxon>Campylobacterales</taxon>
        <taxon>Sulfurovaceae</taxon>
        <taxon>Sulfurovum</taxon>
        <taxon>environmental samples</taxon>
    </lineage>
</organism>
<name>A0A6S6SS67_9BACT</name>
<accession>A0A6S6SS67</accession>
<dbReference type="InterPro" id="IPR018698">
    <property type="entry name" value="VWA-like_dom"/>
</dbReference>
<evidence type="ECO:0000259" key="1">
    <source>
        <dbReference type="Pfam" id="PF09967"/>
    </source>
</evidence>
<dbReference type="PANTHER" id="PTHR38730:SF1">
    <property type="entry name" value="SLL7028 PROTEIN"/>
    <property type="match status" value="1"/>
</dbReference>
<dbReference type="PANTHER" id="PTHR38730">
    <property type="entry name" value="SLL7028 PROTEIN"/>
    <property type="match status" value="1"/>
</dbReference>
<dbReference type="InterPro" id="IPR036465">
    <property type="entry name" value="vWFA_dom_sf"/>
</dbReference>
<dbReference type="SUPFAM" id="SSF53300">
    <property type="entry name" value="vWA-like"/>
    <property type="match status" value="1"/>
</dbReference>
<feature type="domain" description="VWA-like" evidence="1">
    <location>
        <begin position="89"/>
        <end position="201"/>
    </location>
</feature>
<gene>
    <name evidence="2" type="ORF">HELGO_WM4027</name>
</gene>
<evidence type="ECO:0000313" key="2">
    <source>
        <dbReference type="EMBL" id="CAA6811399.1"/>
    </source>
</evidence>
<reference evidence="2" key="1">
    <citation type="submission" date="2020-01" db="EMBL/GenBank/DDBJ databases">
        <authorList>
            <person name="Meier V. D."/>
            <person name="Meier V D."/>
        </authorList>
    </citation>
    <scope>NUCLEOTIDE SEQUENCE</scope>
    <source>
        <strain evidence="2">HLG_WM_MAG_05</strain>
    </source>
</reference>
<sequence>MNSTLQEMIEDSTSFARGFTPSEAMEALNRIEKRRSHKAWQKIFNKKMRKSLTNSLRYREPNKSRQHPIYHDDLDLYGYSPGKKPKLGVVLDVSGSVDDKLLTALMSEVQAIQRKYAIKNVTLVQVDAEIKTVDKFGVYDKFIVRQGNGGTVMEPGFKALLQQSSRNIPNIIICATDGEIEERFEQIKLPSKVQVIWLVAQEGKLVFDTTQYPKQQMHVIAFSG</sequence>
<proteinExistence type="predicted"/>